<dbReference type="InterPro" id="IPR033911">
    <property type="entry name" value="MetRS_core"/>
</dbReference>
<feature type="domain" description="Methionyl/Leucyl tRNA synthetase" evidence="15">
    <location>
        <begin position="11"/>
        <end position="397"/>
    </location>
</feature>
<gene>
    <name evidence="13 16" type="primary">metG</name>
    <name evidence="16" type="ORF">TGUWTKB_1190</name>
</gene>
<dbReference type="SUPFAM" id="SSF57770">
    <property type="entry name" value="Methionyl-tRNA synthetase (MetRS), Zn-domain"/>
    <property type="match status" value="1"/>
</dbReference>
<comment type="subunit">
    <text evidence="13">Monomer.</text>
</comment>
<feature type="binding site" evidence="13">
    <location>
        <position position="151"/>
    </location>
    <ligand>
        <name>Zn(2+)</name>
        <dbReference type="ChEBI" id="CHEBI:29105"/>
    </ligand>
</feature>
<dbReference type="EMBL" id="AP014521">
    <property type="protein sequence ID" value="BAP58377.1"/>
    <property type="molecule type" value="Genomic_DNA"/>
</dbReference>
<evidence type="ECO:0000256" key="2">
    <source>
        <dbReference type="ARBA" id="ARBA00004496"/>
    </source>
</evidence>
<reference evidence="17" key="1">
    <citation type="submission" date="2013-11" db="EMBL/GenBank/DDBJ databases">
        <title>Symbiont-containing voluminous jelly as an extraordinary maternal gift for overwintering insect nymphs.</title>
        <authorList>
            <person name="Kaiwa N."/>
            <person name="Hosokawa T."/>
            <person name="Nikoh N."/>
            <person name="Meng X.Y."/>
            <person name="Tanahashi M."/>
            <person name="Moriyama M."/>
            <person name="Maeda T."/>
            <person name="Yamaguchi K."/>
            <person name="Shigenobu S."/>
            <person name="Ito M."/>
            <person name="Fukatsu T."/>
        </authorList>
    </citation>
    <scope>NUCLEOTIDE SEQUENCE [LARGE SCALE GENOMIC DNA]</scope>
    <source>
        <strain evidence="17">UwTKB</strain>
    </source>
</reference>
<dbReference type="InterPro" id="IPR001412">
    <property type="entry name" value="aa-tRNA-synth_I_CS"/>
</dbReference>
<reference evidence="16 17" key="2">
    <citation type="journal article" date="2014" name="Curr. Biol.">
        <title>Symbiont-Supplemented Maternal Investment Underpinning Host's Ecological Adaptation.</title>
        <authorList>
            <person name="Kaiwa N."/>
            <person name="Hosokawa T."/>
            <person name="Nikoh N."/>
            <person name="Tanahashi M."/>
            <person name="Moriyama M."/>
            <person name="Meng X.Y."/>
            <person name="Maeda T."/>
            <person name="Yamaguchi K."/>
            <person name="Shigenobu S."/>
            <person name="Ito M."/>
            <person name="Fukatsu T."/>
        </authorList>
    </citation>
    <scope>NUCLEOTIDE SEQUENCE [LARGE SCALE GENOMIC DNA]</scope>
    <source>
        <strain evidence="16 17">UwTKB</strain>
    </source>
</reference>
<keyword evidence="6 13" id="KW-0479">Metal-binding</keyword>
<dbReference type="PANTHER" id="PTHR45765:SF1">
    <property type="entry name" value="METHIONINE--TRNA LIGASE, CYTOPLASMIC"/>
    <property type="match status" value="1"/>
</dbReference>
<feature type="binding site" evidence="13">
    <location>
        <position position="164"/>
    </location>
    <ligand>
        <name>Zn(2+)</name>
        <dbReference type="ChEBI" id="CHEBI:29105"/>
    </ligand>
</feature>
<name>A0A090APZ7_9ENTR</name>
<dbReference type="Pfam" id="PF08264">
    <property type="entry name" value="Anticodon_1"/>
    <property type="match status" value="1"/>
</dbReference>
<evidence type="ECO:0000256" key="13">
    <source>
        <dbReference type="HAMAP-Rule" id="MF_00098"/>
    </source>
</evidence>
<comment type="similarity">
    <text evidence="3 13">Belongs to the class-I aminoacyl-tRNA synthetase family. MetG type 1 subfamily.</text>
</comment>
<comment type="subcellular location">
    <subcellularLocation>
        <location evidence="2 13">Cytoplasm</location>
    </subcellularLocation>
</comment>
<feature type="short sequence motif" description="'HIGH' region" evidence="13">
    <location>
        <begin position="17"/>
        <end position="27"/>
    </location>
</feature>
<evidence type="ECO:0000259" key="14">
    <source>
        <dbReference type="Pfam" id="PF08264"/>
    </source>
</evidence>
<dbReference type="Gene3D" id="1.10.730.10">
    <property type="entry name" value="Isoleucyl-tRNA Synthetase, Domain 1"/>
    <property type="match status" value="1"/>
</dbReference>
<evidence type="ECO:0000256" key="6">
    <source>
        <dbReference type="ARBA" id="ARBA00022723"/>
    </source>
</evidence>
<dbReference type="GO" id="GO:0005524">
    <property type="term" value="F:ATP binding"/>
    <property type="evidence" value="ECO:0007669"/>
    <property type="project" value="UniProtKB-UniRule"/>
</dbReference>
<feature type="binding site" evidence="13">
    <location>
        <position position="161"/>
    </location>
    <ligand>
        <name>Zn(2+)</name>
        <dbReference type="ChEBI" id="CHEBI:29105"/>
    </ligand>
</feature>
<evidence type="ECO:0000259" key="15">
    <source>
        <dbReference type="Pfam" id="PF09334"/>
    </source>
</evidence>
<evidence type="ECO:0000256" key="12">
    <source>
        <dbReference type="ARBA" id="ARBA00047364"/>
    </source>
</evidence>
<evidence type="ECO:0000256" key="10">
    <source>
        <dbReference type="ARBA" id="ARBA00022917"/>
    </source>
</evidence>
<dbReference type="Gene3D" id="3.40.50.620">
    <property type="entry name" value="HUPs"/>
    <property type="match status" value="1"/>
</dbReference>
<evidence type="ECO:0000313" key="17">
    <source>
        <dbReference type="Proteomes" id="UP000031627"/>
    </source>
</evidence>
<dbReference type="SUPFAM" id="SSF47323">
    <property type="entry name" value="Anticodon-binding domain of a subclass of class I aminoacyl-tRNA synthetases"/>
    <property type="match status" value="1"/>
</dbReference>
<keyword evidence="5 13" id="KW-0436">Ligase</keyword>
<dbReference type="STRING" id="1410383.TGUWTKB_1190"/>
<dbReference type="AlphaFoldDB" id="A0A090APZ7"/>
<dbReference type="GO" id="GO:0005829">
    <property type="term" value="C:cytosol"/>
    <property type="evidence" value="ECO:0007669"/>
    <property type="project" value="TreeGrafter"/>
</dbReference>
<dbReference type="SUPFAM" id="SSF52374">
    <property type="entry name" value="Nucleotidylyl transferase"/>
    <property type="match status" value="1"/>
</dbReference>
<dbReference type="KEGG" id="sbw:TGUWTKB_1190"/>
<dbReference type="RefSeq" id="WP_052459516.1">
    <property type="nucleotide sequence ID" value="NZ_AP014521.1"/>
</dbReference>
<dbReference type="HOGENOM" id="CLU_009710_7_0_6"/>
<comment type="function">
    <text evidence="1 13">Is required not only for elongation of protein synthesis but also for the initiation of all mRNA translation through initiator tRNA(fMet) aminoacylation.</text>
</comment>
<keyword evidence="10 13" id="KW-0648">Protein biosynthesis</keyword>
<feature type="binding site" evidence="13">
    <location>
        <position position="148"/>
    </location>
    <ligand>
        <name>Zn(2+)</name>
        <dbReference type="ChEBI" id="CHEBI:29105"/>
    </ligand>
</feature>
<dbReference type="InterPro" id="IPR013155">
    <property type="entry name" value="M/V/L/I-tRNA-synth_anticd-bd"/>
</dbReference>
<dbReference type="GO" id="GO:0006431">
    <property type="term" value="P:methionyl-tRNA aminoacylation"/>
    <property type="evidence" value="ECO:0007669"/>
    <property type="project" value="UniProtKB-UniRule"/>
</dbReference>
<evidence type="ECO:0000256" key="9">
    <source>
        <dbReference type="ARBA" id="ARBA00022840"/>
    </source>
</evidence>
<dbReference type="FunFam" id="2.20.28.20:FF:000001">
    <property type="entry name" value="Methionine--tRNA ligase"/>
    <property type="match status" value="1"/>
</dbReference>
<dbReference type="EC" id="6.1.1.10" evidence="13"/>
<dbReference type="GO" id="GO:0046872">
    <property type="term" value="F:metal ion binding"/>
    <property type="evidence" value="ECO:0007669"/>
    <property type="project" value="UniProtKB-KW"/>
</dbReference>
<evidence type="ECO:0000313" key="16">
    <source>
        <dbReference type="EMBL" id="BAP58377.1"/>
    </source>
</evidence>
<dbReference type="InterPro" id="IPR014729">
    <property type="entry name" value="Rossmann-like_a/b/a_fold"/>
</dbReference>
<keyword evidence="7 13" id="KW-0547">Nucleotide-binding</keyword>
<keyword evidence="9 13" id="KW-0067">ATP-binding</keyword>
<evidence type="ECO:0000256" key="1">
    <source>
        <dbReference type="ARBA" id="ARBA00003314"/>
    </source>
</evidence>
<dbReference type="PROSITE" id="PS00178">
    <property type="entry name" value="AA_TRNA_LIGASE_I"/>
    <property type="match status" value="1"/>
</dbReference>
<sequence length="549" mass="64873">MKDQINCKKIIVTCALPYANGSIHLGHLLEHIQADIWVRYQRMCGNIVYFICADDAHGTAIMLKAKELKIKPEIMINKINQEHQDDFQKFNINHDSYESTHNEENRIFLESIYFNLKKKGLIEKHTISQLYDPQKKMFLPDRFIKGICPKCQAVDQYGDTCEVCGSIYNAIDLIQPKSTISNVKLEIRLSEHLFFDLPTFSQNLKIWIDTNLSNIKVKKKLYEWFDQGLKKWNISRDFPYFGFKIPDQPNKYFYVWLDAPIGYMSSFQSLSNKNKINFDEFWEKNSTTELYHFIGKDIIYFHGLFWPAILEANDFRKPNDLFVHGFLNVNGKKMSKSKGTFIQAKTWLKYLDSDSLRYYFSSKLSSTIEDINLNFDDFLQKINSDIVNKIINLASRVSFFIEKKFFGQLSSKLDNINFYNKFCKNIDIVKKYFENREYSNVIKKIIHLSTIANCYIDEKKPWVLAKQNNLITLQEVCSMGINLFKIIITLLKPIIPMITKKVEYFLNKDLNFYDIKKPLLNHKILSFKHLYNRIEKKQIDFLLKDLKIF</sequence>
<dbReference type="InterPro" id="IPR014758">
    <property type="entry name" value="Met-tRNA_synth"/>
</dbReference>
<proteinExistence type="inferred from homology"/>
<evidence type="ECO:0000256" key="8">
    <source>
        <dbReference type="ARBA" id="ARBA00022833"/>
    </source>
</evidence>
<dbReference type="Gene3D" id="2.20.28.20">
    <property type="entry name" value="Methionyl-tRNA synthetase, Zn-domain"/>
    <property type="match status" value="1"/>
</dbReference>
<evidence type="ECO:0000256" key="3">
    <source>
        <dbReference type="ARBA" id="ARBA00008258"/>
    </source>
</evidence>
<comment type="catalytic activity">
    <reaction evidence="12 13">
        <text>tRNA(Met) + L-methionine + ATP = L-methionyl-tRNA(Met) + AMP + diphosphate</text>
        <dbReference type="Rhea" id="RHEA:13481"/>
        <dbReference type="Rhea" id="RHEA-COMP:9667"/>
        <dbReference type="Rhea" id="RHEA-COMP:9698"/>
        <dbReference type="ChEBI" id="CHEBI:30616"/>
        <dbReference type="ChEBI" id="CHEBI:33019"/>
        <dbReference type="ChEBI" id="CHEBI:57844"/>
        <dbReference type="ChEBI" id="CHEBI:78442"/>
        <dbReference type="ChEBI" id="CHEBI:78530"/>
        <dbReference type="ChEBI" id="CHEBI:456215"/>
        <dbReference type="EC" id="6.1.1.10"/>
    </reaction>
</comment>
<dbReference type="Pfam" id="PF09334">
    <property type="entry name" value="tRNA-synt_1g"/>
    <property type="match status" value="1"/>
</dbReference>
<dbReference type="GO" id="GO:0004825">
    <property type="term" value="F:methionine-tRNA ligase activity"/>
    <property type="evidence" value="ECO:0007669"/>
    <property type="project" value="UniProtKB-UniRule"/>
</dbReference>
<feature type="short sequence motif" description="'KMSKS' region" evidence="13">
    <location>
        <begin position="333"/>
        <end position="337"/>
    </location>
</feature>
<dbReference type="PANTHER" id="PTHR45765">
    <property type="entry name" value="METHIONINE--TRNA LIGASE"/>
    <property type="match status" value="1"/>
</dbReference>
<keyword evidence="17" id="KW-1185">Reference proteome</keyword>
<organism evidence="16 17">
    <name type="scientific">Candidatus Tachikawaea gelatinosa</name>
    <dbReference type="NCBI Taxonomy" id="1410383"/>
    <lineage>
        <taxon>Bacteria</taxon>
        <taxon>Pseudomonadati</taxon>
        <taxon>Pseudomonadota</taxon>
        <taxon>Gammaproteobacteria</taxon>
        <taxon>Enterobacterales</taxon>
        <taxon>Enterobacteriaceae</taxon>
        <taxon>Candidatus Tachikawaea</taxon>
    </lineage>
</organism>
<accession>A0A090APZ7</accession>
<keyword evidence="8 13" id="KW-0862">Zinc</keyword>
<dbReference type="InterPro" id="IPR009080">
    <property type="entry name" value="tRNAsynth_Ia_anticodon-bd"/>
</dbReference>
<dbReference type="OrthoDB" id="9810191at2"/>
<feature type="binding site" evidence="13">
    <location>
        <position position="336"/>
    </location>
    <ligand>
        <name>ATP</name>
        <dbReference type="ChEBI" id="CHEBI:30616"/>
    </ligand>
</feature>
<keyword evidence="4 13" id="KW-0963">Cytoplasm</keyword>
<evidence type="ECO:0000256" key="11">
    <source>
        <dbReference type="ARBA" id="ARBA00023146"/>
    </source>
</evidence>
<dbReference type="NCBIfam" id="NF001100">
    <property type="entry name" value="PRK00133.1"/>
    <property type="match status" value="1"/>
</dbReference>
<dbReference type="Proteomes" id="UP000031627">
    <property type="component" value="Chromosome"/>
</dbReference>
<dbReference type="InterPro" id="IPR029038">
    <property type="entry name" value="MetRS_Zn"/>
</dbReference>
<dbReference type="InterPro" id="IPR041872">
    <property type="entry name" value="Anticodon_Met"/>
</dbReference>
<keyword evidence="11 13" id="KW-0030">Aminoacyl-tRNA synthetase</keyword>
<evidence type="ECO:0000256" key="7">
    <source>
        <dbReference type="ARBA" id="ARBA00022741"/>
    </source>
</evidence>
<feature type="domain" description="Methionyl/Valyl/Leucyl/Isoleucyl-tRNA synthetase anticodon-binding" evidence="14">
    <location>
        <begin position="420"/>
        <end position="502"/>
    </location>
</feature>
<protein>
    <recommendedName>
        <fullName evidence="13">Methionine--tRNA ligase</fullName>
        <ecNumber evidence="13">6.1.1.10</ecNumber>
    </recommendedName>
    <alternativeName>
        <fullName evidence="13">Methionyl-tRNA synthetase</fullName>
        <shortName evidence="13">MetRS</shortName>
    </alternativeName>
</protein>
<dbReference type="PRINTS" id="PR01041">
    <property type="entry name" value="TRNASYNTHMET"/>
</dbReference>
<comment type="cofactor">
    <cofactor evidence="13">
        <name>Zn(2+)</name>
        <dbReference type="ChEBI" id="CHEBI:29105"/>
    </cofactor>
    <text evidence="13">Binds 1 zinc ion per subunit.</text>
</comment>
<evidence type="ECO:0000256" key="5">
    <source>
        <dbReference type="ARBA" id="ARBA00022598"/>
    </source>
</evidence>
<dbReference type="CDD" id="cd07957">
    <property type="entry name" value="Anticodon_Ia_Met"/>
    <property type="match status" value="1"/>
</dbReference>
<evidence type="ECO:0000256" key="4">
    <source>
        <dbReference type="ARBA" id="ARBA00022490"/>
    </source>
</evidence>
<dbReference type="NCBIfam" id="TIGR00398">
    <property type="entry name" value="metG"/>
    <property type="match status" value="1"/>
</dbReference>
<dbReference type="HAMAP" id="MF_00098">
    <property type="entry name" value="Met_tRNA_synth_type1"/>
    <property type="match status" value="1"/>
</dbReference>
<dbReference type="InterPro" id="IPR023458">
    <property type="entry name" value="Met-tRNA_ligase_1"/>
</dbReference>
<dbReference type="InterPro" id="IPR015413">
    <property type="entry name" value="Methionyl/Leucyl_tRNA_Synth"/>
</dbReference>